<name>A0A565AV34_9BRAS</name>
<dbReference type="Proteomes" id="UP000489600">
    <property type="component" value="Unassembled WGS sequence"/>
</dbReference>
<feature type="region of interest" description="Disordered" evidence="1">
    <location>
        <begin position="230"/>
        <end position="265"/>
    </location>
</feature>
<evidence type="ECO:0000313" key="3">
    <source>
        <dbReference type="Proteomes" id="UP000489600"/>
    </source>
</evidence>
<gene>
    <name evidence="2" type="ORF">ANE_LOCUS3405</name>
</gene>
<organism evidence="2 3">
    <name type="scientific">Arabis nemorensis</name>
    <dbReference type="NCBI Taxonomy" id="586526"/>
    <lineage>
        <taxon>Eukaryota</taxon>
        <taxon>Viridiplantae</taxon>
        <taxon>Streptophyta</taxon>
        <taxon>Embryophyta</taxon>
        <taxon>Tracheophyta</taxon>
        <taxon>Spermatophyta</taxon>
        <taxon>Magnoliopsida</taxon>
        <taxon>eudicotyledons</taxon>
        <taxon>Gunneridae</taxon>
        <taxon>Pentapetalae</taxon>
        <taxon>rosids</taxon>
        <taxon>malvids</taxon>
        <taxon>Brassicales</taxon>
        <taxon>Brassicaceae</taxon>
        <taxon>Arabideae</taxon>
        <taxon>Arabis</taxon>
    </lineage>
</organism>
<comment type="caution">
    <text evidence="2">The sequence shown here is derived from an EMBL/GenBank/DDBJ whole genome shotgun (WGS) entry which is preliminary data.</text>
</comment>
<keyword evidence="3" id="KW-1185">Reference proteome</keyword>
<dbReference type="EMBL" id="CABITT030000001">
    <property type="protein sequence ID" value="VVA92960.1"/>
    <property type="molecule type" value="Genomic_DNA"/>
</dbReference>
<evidence type="ECO:0000256" key="1">
    <source>
        <dbReference type="SAM" id="MobiDB-lite"/>
    </source>
</evidence>
<reference evidence="2" key="1">
    <citation type="submission" date="2019-07" db="EMBL/GenBank/DDBJ databases">
        <authorList>
            <person name="Dittberner H."/>
        </authorList>
    </citation>
    <scope>NUCLEOTIDE SEQUENCE [LARGE SCALE GENOMIC DNA]</scope>
</reference>
<proteinExistence type="predicted"/>
<accession>A0A565AV34</accession>
<feature type="compositionally biased region" description="Polar residues" evidence="1">
    <location>
        <begin position="255"/>
        <end position="265"/>
    </location>
</feature>
<dbReference type="OrthoDB" id="1073339at2759"/>
<evidence type="ECO:0000313" key="2">
    <source>
        <dbReference type="EMBL" id="VVA92960.1"/>
    </source>
</evidence>
<dbReference type="AlphaFoldDB" id="A0A565AV34"/>
<sequence>MEIASTSRTLHLFPTEQRFKIKRLGCKLIDFSDDVSSLPINPNKSAILSRTCRNLKEEEEEAPNMRQKRTVEQNSTTKVYSVFQNPNETPSMSKITKPVDAKSVALSRIRLHHETRTKPIDEETEKQGSSLRDLIAKAKNKVQEKRKLDDRREYIARKRLEARLAINQVVPTVVADDHLKYHYELEQLGCTFIHDQVTCLTKFRFLSRSDLYIDESSTSSVLEEETQLLRSYGDSSRQKQQRSTESSLEERKHSNCQSSTIERIQ</sequence>
<protein>
    <submittedName>
        <fullName evidence="2">Uncharacterized protein</fullName>
    </submittedName>
</protein>